<accession>A0A9D2A7S2</accession>
<name>A0A9D2A7S2_9MICC</name>
<feature type="transmembrane region" description="Helical" evidence="1">
    <location>
        <begin position="38"/>
        <end position="58"/>
    </location>
</feature>
<reference evidence="3" key="2">
    <citation type="submission" date="2021-04" db="EMBL/GenBank/DDBJ databases">
        <authorList>
            <person name="Gilroy R."/>
        </authorList>
    </citation>
    <scope>NUCLEOTIDE SEQUENCE</scope>
    <source>
        <strain evidence="3">ChiHejej3B27-3195</strain>
    </source>
</reference>
<dbReference type="EMBL" id="DXGD01000297">
    <property type="protein sequence ID" value="HIX00071.1"/>
    <property type="molecule type" value="Genomic_DNA"/>
</dbReference>
<keyword evidence="1" id="KW-0812">Transmembrane</keyword>
<gene>
    <name evidence="3" type="ORF">H9871_07985</name>
</gene>
<protein>
    <submittedName>
        <fullName evidence="3">Tripartite tricarboxylate transporter TctB family protein</fullName>
    </submittedName>
</protein>
<keyword evidence="1" id="KW-0472">Membrane</keyword>
<organism evidence="3 4">
    <name type="scientific">Candidatus Nesterenkonia stercoripullorum</name>
    <dbReference type="NCBI Taxonomy" id="2838701"/>
    <lineage>
        <taxon>Bacteria</taxon>
        <taxon>Bacillati</taxon>
        <taxon>Actinomycetota</taxon>
        <taxon>Actinomycetes</taxon>
        <taxon>Micrococcales</taxon>
        <taxon>Micrococcaceae</taxon>
        <taxon>Nesterenkonia</taxon>
    </lineage>
</organism>
<evidence type="ECO:0000259" key="2">
    <source>
        <dbReference type="Pfam" id="PF07331"/>
    </source>
</evidence>
<sequence>MKSLVMPAILIAFATYLLVGIGTMNVPEGSDFPGPRFFPGLVVAVIYLLSLMLVIAALREHRARQTGRHAQPEAAEDDENLPMDWRSFAWVVGGFLGFALLLDVLGWVIGAGLLFWCVAWGFGSRHALKNLVIGLSVSSIAYIGFDMALGLTLPSGILGWGF</sequence>
<dbReference type="AlphaFoldDB" id="A0A9D2A7S2"/>
<reference evidence="3" key="1">
    <citation type="journal article" date="2021" name="PeerJ">
        <title>Extensive microbial diversity within the chicken gut microbiome revealed by metagenomics and culture.</title>
        <authorList>
            <person name="Gilroy R."/>
            <person name="Ravi A."/>
            <person name="Getino M."/>
            <person name="Pursley I."/>
            <person name="Horton D.L."/>
            <person name="Alikhan N.F."/>
            <person name="Baker D."/>
            <person name="Gharbi K."/>
            <person name="Hall N."/>
            <person name="Watson M."/>
            <person name="Adriaenssens E.M."/>
            <person name="Foster-Nyarko E."/>
            <person name="Jarju S."/>
            <person name="Secka A."/>
            <person name="Antonio M."/>
            <person name="Oren A."/>
            <person name="Chaudhuri R.R."/>
            <person name="La Ragione R."/>
            <person name="Hildebrand F."/>
            <person name="Pallen M.J."/>
        </authorList>
    </citation>
    <scope>NUCLEOTIDE SEQUENCE</scope>
    <source>
        <strain evidence="3">ChiHejej3B27-3195</strain>
    </source>
</reference>
<proteinExistence type="predicted"/>
<evidence type="ECO:0000256" key="1">
    <source>
        <dbReference type="SAM" id="Phobius"/>
    </source>
</evidence>
<comment type="caution">
    <text evidence="3">The sequence shown here is derived from an EMBL/GenBank/DDBJ whole genome shotgun (WGS) entry which is preliminary data.</text>
</comment>
<feature type="domain" description="DUF1468" evidence="2">
    <location>
        <begin position="5"/>
        <end position="154"/>
    </location>
</feature>
<evidence type="ECO:0000313" key="4">
    <source>
        <dbReference type="Proteomes" id="UP000824151"/>
    </source>
</evidence>
<evidence type="ECO:0000313" key="3">
    <source>
        <dbReference type="EMBL" id="HIX00071.1"/>
    </source>
</evidence>
<feature type="transmembrane region" description="Helical" evidence="1">
    <location>
        <begin position="131"/>
        <end position="153"/>
    </location>
</feature>
<keyword evidence="1" id="KW-1133">Transmembrane helix</keyword>
<dbReference type="InterPro" id="IPR009936">
    <property type="entry name" value="DUF1468"/>
</dbReference>
<dbReference type="Pfam" id="PF07331">
    <property type="entry name" value="TctB"/>
    <property type="match status" value="1"/>
</dbReference>
<feature type="transmembrane region" description="Helical" evidence="1">
    <location>
        <begin position="6"/>
        <end position="26"/>
    </location>
</feature>
<dbReference type="Proteomes" id="UP000824151">
    <property type="component" value="Unassembled WGS sequence"/>
</dbReference>
<feature type="transmembrane region" description="Helical" evidence="1">
    <location>
        <begin position="88"/>
        <end position="119"/>
    </location>
</feature>